<evidence type="ECO:0000259" key="4">
    <source>
        <dbReference type="SMART" id="SM00967"/>
    </source>
</evidence>
<dbReference type="AlphaFoldDB" id="A0A9D1Q7I2"/>
<comment type="caution">
    <text evidence="5">The sequence shown here is derived from an EMBL/GenBank/DDBJ whole genome shotgun (WGS) entry which is preliminary data.</text>
</comment>
<dbReference type="GO" id="GO:0008173">
    <property type="term" value="F:RNA methyltransferase activity"/>
    <property type="evidence" value="ECO:0007669"/>
    <property type="project" value="InterPro"/>
</dbReference>
<evidence type="ECO:0000313" key="5">
    <source>
        <dbReference type="EMBL" id="HIW07524.1"/>
    </source>
</evidence>
<keyword evidence="3" id="KW-0808">Transferase</keyword>
<dbReference type="GO" id="GO:0005737">
    <property type="term" value="C:cytoplasm"/>
    <property type="evidence" value="ECO:0007669"/>
    <property type="project" value="UniProtKB-ARBA"/>
</dbReference>
<dbReference type="Proteomes" id="UP000823934">
    <property type="component" value="Unassembled WGS sequence"/>
</dbReference>
<dbReference type="InterPro" id="IPR053888">
    <property type="entry name" value="MRM3-like_sub_bind"/>
</dbReference>
<gene>
    <name evidence="5" type="ORF">H9889_09415</name>
</gene>
<sequence>MKINYSEITSATNPKIKAIKKLEQKRQRDREGLFVIEGFHLVEEAIQHHAEIEMILHTDTADQTQLAGIESMLQQNAAELPSSIEIITITDSILTTLSQTPAPQGILAILKQPKQMLEEILVGKTNTNTAKLAKQRPLQHLLLLDNVQDPGNVGTMIRTAEAAGFKAIILGEGSADLYNDKTIRATQGALFQLPIIRGNLETLLPGIHNAGYESWVTTLEEATFYHELAKPAKCALIMGNEGQGVDLKLQKLATTKVKIPMLGQSESLNVGIAAGILIYDLMPK</sequence>
<dbReference type="InterPro" id="IPR051259">
    <property type="entry name" value="rRNA_Methyltransferase"/>
</dbReference>
<dbReference type="Pfam" id="PF00588">
    <property type="entry name" value="SpoU_methylase"/>
    <property type="match status" value="1"/>
</dbReference>
<feature type="domain" description="RNA 2-O ribose methyltransferase substrate binding" evidence="4">
    <location>
        <begin position="35"/>
        <end position="116"/>
    </location>
</feature>
<evidence type="ECO:0000256" key="2">
    <source>
        <dbReference type="ARBA" id="ARBA00022603"/>
    </source>
</evidence>
<dbReference type="InterPro" id="IPR029026">
    <property type="entry name" value="tRNA_m1G_MTases_N"/>
</dbReference>
<evidence type="ECO:0000313" key="6">
    <source>
        <dbReference type="Proteomes" id="UP000823934"/>
    </source>
</evidence>
<organism evidence="5 6">
    <name type="scientific">Candidatus Ignatzschineria merdigallinarum</name>
    <dbReference type="NCBI Taxonomy" id="2838621"/>
    <lineage>
        <taxon>Bacteria</taxon>
        <taxon>Pseudomonadati</taxon>
        <taxon>Pseudomonadota</taxon>
        <taxon>Gammaproteobacteria</taxon>
        <taxon>Cardiobacteriales</taxon>
        <taxon>Ignatzschineriaceae</taxon>
        <taxon>Ignatzschineria</taxon>
    </lineage>
</organism>
<dbReference type="CDD" id="cd18095">
    <property type="entry name" value="SpoU-like_rRNA-MTase"/>
    <property type="match status" value="1"/>
</dbReference>
<reference evidence="5" key="2">
    <citation type="submission" date="2021-04" db="EMBL/GenBank/DDBJ databases">
        <authorList>
            <person name="Gilroy R."/>
        </authorList>
    </citation>
    <scope>NUCLEOTIDE SEQUENCE</scope>
    <source>
        <strain evidence="5">CHK160-9182</strain>
    </source>
</reference>
<dbReference type="SUPFAM" id="SSF55315">
    <property type="entry name" value="L30e-like"/>
    <property type="match status" value="1"/>
</dbReference>
<comment type="similarity">
    <text evidence="1">Belongs to the class IV-like SAM-binding methyltransferase superfamily. RNA methyltransferase TrmH family.</text>
</comment>
<dbReference type="Gene3D" id="3.30.1330.30">
    <property type="match status" value="1"/>
</dbReference>
<evidence type="ECO:0000256" key="3">
    <source>
        <dbReference type="ARBA" id="ARBA00022679"/>
    </source>
</evidence>
<accession>A0A9D1Q7I2</accession>
<reference evidence="5" key="1">
    <citation type="journal article" date="2021" name="PeerJ">
        <title>Extensive microbial diversity within the chicken gut microbiome revealed by metagenomics and culture.</title>
        <authorList>
            <person name="Gilroy R."/>
            <person name="Ravi A."/>
            <person name="Getino M."/>
            <person name="Pursley I."/>
            <person name="Horton D.L."/>
            <person name="Alikhan N.F."/>
            <person name="Baker D."/>
            <person name="Gharbi K."/>
            <person name="Hall N."/>
            <person name="Watson M."/>
            <person name="Adriaenssens E.M."/>
            <person name="Foster-Nyarko E."/>
            <person name="Jarju S."/>
            <person name="Secka A."/>
            <person name="Antonio M."/>
            <person name="Oren A."/>
            <person name="Chaudhuri R.R."/>
            <person name="La Ragione R."/>
            <person name="Hildebrand F."/>
            <person name="Pallen M.J."/>
        </authorList>
    </citation>
    <scope>NUCLEOTIDE SEQUENCE</scope>
    <source>
        <strain evidence="5">CHK160-9182</strain>
    </source>
</reference>
<name>A0A9D1Q7I2_9GAMM</name>
<dbReference type="PANTHER" id="PTHR43191:SF2">
    <property type="entry name" value="RRNA METHYLTRANSFERASE 3, MITOCHONDRIAL"/>
    <property type="match status" value="1"/>
</dbReference>
<dbReference type="GO" id="GO:0006396">
    <property type="term" value="P:RNA processing"/>
    <property type="evidence" value="ECO:0007669"/>
    <property type="project" value="InterPro"/>
</dbReference>
<dbReference type="GO" id="GO:0003723">
    <property type="term" value="F:RNA binding"/>
    <property type="evidence" value="ECO:0007669"/>
    <property type="project" value="InterPro"/>
</dbReference>
<dbReference type="InterPro" id="IPR029028">
    <property type="entry name" value="Alpha/beta_knot_MTases"/>
</dbReference>
<dbReference type="InterPro" id="IPR013123">
    <property type="entry name" value="SpoU_subst-bd"/>
</dbReference>
<dbReference type="InterPro" id="IPR001537">
    <property type="entry name" value="SpoU_MeTrfase"/>
</dbReference>
<dbReference type="SUPFAM" id="SSF75217">
    <property type="entry name" value="alpha/beta knot"/>
    <property type="match status" value="1"/>
</dbReference>
<dbReference type="Gene3D" id="3.40.1280.10">
    <property type="match status" value="1"/>
</dbReference>
<dbReference type="Pfam" id="PF22435">
    <property type="entry name" value="MRM3-like_sub_bind"/>
    <property type="match status" value="1"/>
</dbReference>
<dbReference type="GO" id="GO:0032259">
    <property type="term" value="P:methylation"/>
    <property type="evidence" value="ECO:0007669"/>
    <property type="project" value="UniProtKB-KW"/>
</dbReference>
<protein>
    <submittedName>
        <fullName evidence="5">RNA methyltransferase</fullName>
    </submittedName>
</protein>
<proteinExistence type="inferred from homology"/>
<keyword evidence="2 5" id="KW-0489">Methyltransferase</keyword>
<evidence type="ECO:0000256" key="1">
    <source>
        <dbReference type="ARBA" id="ARBA00007228"/>
    </source>
</evidence>
<dbReference type="EMBL" id="DXHP01000202">
    <property type="protein sequence ID" value="HIW07524.1"/>
    <property type="molecule type" value="Genomic_DNA"/>
</dbReference>
<dbReference type="SMART" id="SM00967">
    <property type="entry name" value="SpoU_sub_bind"/>
    <property type="match status" value="1"/>
</dbReference>
<dbReference type="InterPro" id="IPR029064">
    <property type="entry name" value="Ribosomal_eL30-like_sf"/>
</dbReference>
<dbReference type="PANTHER" id="PTHR43191">
    <property type="entry name" value="RRNA METHYLTRANSFERASE 3"/>
    <property type="match status" value="1"/>
</dbReference>